<evidence type="ECO:0000256" key="7">
    <source>
        <dbReference type="ARBA" id="ARBA00022771"/>
    </source>
</evidence>
<comment type="function">
    <text evidence="12 13">RNA polymerase that catalyzes the synthesis of short RNA molecules used as primers for DNA polymerase during DNA replication.</text>
</comment>
<protein>
    <recommendedName>
        <fullName evidence="12 13">DNA primase</fullName>
        <ecNumber evidence="12">2.7.7.101</ecNumber>
    </recommendedName>
</protein>
<dbReference type="GO" id="GO:0005737">
    <property type="term" value="C:cytoplasm"/>
    <property type="evidence" value="ECO:0007669"/>
    <property type="project" value="TreeGrafter"/>
</dbReference>
<keyword evidence="1 12" id="KW-0240">DNA-directed RNA polymerase</keyword>
<evidence type="ECO:0000256" key="14">
    <source>
        <dbReference type="PIRSR" id="PIRSR002811-1"/>
    </source>
</evidence>
<dbReference type="GO" id="GO:0000428">
    <property type="term" value="C:DNA-directed RNA polymerase complex"/>
    <property type="evidence" value="ECO:0007669"/>
    <property type="project" value="UniProtKB-KW"/>
</dbReference>
<dbReference type="InterPro" id="IPR002694">
    <property type="entry name" value="Znf_CHC2"/>
</dbReference>
<keyword evidence="3 12" id="KW-0808">Transferase</keyword>
<comment type="similarity">
    <text evidence="12 13">Belongs to the DnaG primase family.</text>
</comment>
<evidence type="ECO:0000256" key="9">
    <source>
        <dbReference type="ARBA" id="ARBA00022842"/>
    </source>
</evidence>
<dbReference type="FunFam" id="3.90.580.10:FF:000001">
    <property type="entry name" value="DNA primase"/>
    <property type="match status" value="1"/>
</dbReference>
<dbReference type="Pfam" id="PF01807">
    <property type="entry name" value="Zn_ribbon_DnaG"/>
    <property type="match status" value="1"/>
</dbReference>
<dbReference type="InterPro" id="IPR013264">
    <property type="entry name" value="DNAG_N"/>
</dbReference>
<feature type="domain" description="Toprim" evidence="15">
    <location>
        <begin position="261"/>
        <end position="342"/>
    </location>
</feature>
<reference evidence="16 17" key="1">
    <citation type="journal article" date="2020" name="Biotechnol. Biofuels">
        <title>New insights from the biogas microbiome by comprehensive genome-resolved metagenomics of nearly 1600 species originating from multiple anaerobic digesters.</title>
        <authorList>
            <person name="Campanaro S."/>
            <person name="Treu L."/>
            <person name="Rodriguez-R L.M."/>
            <person name="Kovalovszki A."/>
            <person name="Ziels R.M."/>
            <person name="Maus I."/>
            <person name="Zhu X."/>
            <person name="Kougias P.G."/>
            <person name="Basile A."/>
            <person name="Luo G."/>
            <person name="Schluter A."/>
            <person name="Konstantinidis K.T."/>
            <person name="Angelidaki I."/>
        </authorList>
    </citation>
    <scope>NUCLEOTIDE SEQUENCE [LARGE SCALE GENOMIC DNA]</scope>
    <source>
        <strain evidence="16">AS27yjCOA_65</strain>
    </source>
</reference>
<dbReference type="SUPFAM" id="SSF57783">
    <property type="entry name" value="Zinc beta-ribbon"/>
    <property type="match status" value="1"/>
</dbReference>
<evidence type="ECO:0000313" key="17">
    <source>
        <dbReference type="Proteomes" id="UP000524246"/>
    </source>
</evidence>
<dbReference type="SUPFAM" id="SSF56731">
    <property type="entry name" value="DNA primase core"/>
    <property type="match status" value="1"/>
</dbReference>
<dbReference type="InterPro" id="IPR034151">
    <property type="entry name" value="TOPRIM_DnaG_bac"/>
</dbReference>
<comment type="catalytic activity">
    <reaction evidence="12">
        <text>ssDNA + n NTP = ssDNA/pppN(pN)n-1 hybrid + (n-1) diphosphate.</text>
        <dbReference type="EC" id="2.7.7.101"/>
    </reaction>
</comment>
<keyword evidence="5 12" id="KW-0235">DNA replication</keyword>
<dbReference type="PANTHER" id="PTHR30313">
    <property type="entry name" value="DNA PRIMASE"/>
    <property type="match status" value="1"/>
</dbReference>
<evidence type="ECO:0000256" key="6">
    <source>
        <dbReference type="ARBA" id="ARBA00022723"/>
    </source>
</evidence>
<dbReference type="PANTHER" id="PTHR30313:SF2">
    <property type="entry name" value="DNA PRIMASE"/>
    <property type="match status" value="1"/>
</dbReference>
<dbReference type="Gene3D" id="3.90.580.10">
    <property type="entry name" value="Zinc finger, CHC2-type domain"/>
    <property type="match status" value="1"/>
</dbReference>
<proteinExistence type="inferred from homology"/>
<gene>
    <name evidence="12 16" type="primary">dnaG</name>
    <name evidence="16" type="ORF">GYA55_11910</name>
</gene>
<dbReference type="GO" id="GO:0003899">
    <property type="term" value="F:DNA-directed RNA polymerase activity"/>
    <property type="evidence" value="ECO:0007669"/>
    <property type="project" value="UniProtKB-UniRule"/>
</dbReference>
<dbReference type="EMBL" id="JAAZON010000543">
    <property type="protein sequence ID" value="NMC63859.1"/>
    <property type="molecule type" value="Genomic_DNA"/>
</dbReference>
<feature type="zinc finger region" description="CHC2-type" evidence="12 14">
    <location>
        <begin position="37"/>
        <end position="61"/>
    </location>
</feature>
<dbReference type="GO" id="GO:0006269">
    <property type="term" value="P:DNA replication, synthesis of primer"/>
    <property type="evidence" value="ECO:0007669"/>
    <property type="project" value="UniProtKB-UniRule"/>
</dbReference>
<comment type="caution">
    <text evidence="16">The sequence shown here is derived from an EMBL/GenBank/DDBJ whole genome shotgun (WGS) entry which is preliminary data.</text>
</comment>
<dbReference type="InterPro" id="IPR006171">
    <property type="entry name" value="TOPRIM_dom"/>
</dbReference>
<dbReference type="InterPro" id="IPR037068">
    <property type="entry name" value="DNA_primase_core_N_sf"/>
</dbReference>
<sequence>MISADTIEEVKTKAKIVDIASEYLELKRQGNRLVALCPFHGEKTPSFHIRPEYNTYHCFGCGVSGNVISFLMELRGVSFPEAIEELASRYGIDIKREKNISSSNSGNLKKELFKLNSLAESFFLKNLKDAPKEVIEYLKERRLLSETINEFRIGLAPPGRDLLFRFLRSKKVSEDLILKSGLCRRSEKGDFYDTFRARLIFPIRSDLRHIAGFGGRSIPALNQNADASLPKYINSPESPIYEKHKTLYGLPHSMPSIRAQKEVYVVEGYLDLIGLWQVGVRNVVATCGTAFTLGHVERLSHIAKKVLMLFDGDKAGRDAAGKCFPLFLNSGIEAKALFLNAEDDPDSVAKKLNNQTAEFLSKLERHELLDCYIEFLVKGYGFDASEGGGDLVVGELAKDIVAILKKVKDPIVRDRLTQSAAFKLRVNADLFSRSVEEGHSEDALNEPAFLSELREKETQAEDSVVEIGKLSRVEQELLSALMVYRDILAPRVLNDADLCRVVNSSILLFTQGLATILEQSETLQKAETKRLLQRFGVSWLEHWRKAYSMAERAGVNLLASFEDCCIALKKEEVRKQISQIDKLLQRSSEEDEKIFLLQEKLNLSRKLKDLAQGS</sequence>
<keyword evidence="11 12" id="KW-0804">Transcription</keyword>
<evidence type="ECO:0000256" key="11">
    <source>
        <dbReference type="ARBA" id="ARBA00023163"/>
    </source>
</evidence>
<evidence type="ECO:0000256" key="13">
    <source>
        <dbReference type="PIRNR" id="PIRNR002811"/>
    </source>
</evidence>
<dbReference type="InterPro" id="IPR030846">
    <property type="entry name" value="DnaG_bac"/>
</dbReference>
<dbReference type="NCBIfam" id="TIGR01391">
    <property type="entry name" value="dnaG"/>
    <property type="match status" value="1"/>
</dbReference>
<dbReference type="InterPro" id="IPR006295">
    <property type="entry name" value="DNA_primase_DnaG"/>
</dbReference>
<dbReference type="CDD" id="cd03364">
    <property type="entry name" value="TOPRIM_DnaG_primases"/>
    <property type="match status" value="1"/>
</dbReference>
<keyword evidence="6 12" id="KW-0479">Metal-binding</keyword>
<evidence type="ECO:0000256" key="3">
    <source>
        <dbReference type="ARBA" id="ARBA00022679"/>
    </source>
</evidence>
<evidence type="ECO:0000256" key="1">
    <source>
        <dbReference type="ARBA" id="ARBA00022478"/>
    </source>
</evidence>
<keyword evidence="8 12" id="KW-0862">Zinc</keyword>
<dbReference type="SMART" id="SM00400">
    <property type="entry name" value="ZnF_CHCC"/>
    <property type="match status" value="1"/>
</dbReference>
<evidence type="ECO:0000313" key="16">
    <source>
        <dbReference type="EMBL" id="NMC63859.1"/>
    </source>
</evidence>
<dbReference type="GO" id="GO:0008270">
    <property type="term" value="F:zinc ion binding"/>
    <property type="evidence" value="ECO:0007669"/>
    <property type="project" value="UniProtKB-UniRule"/>
</dbReference>
<keyword evidence="7 12" id="KW-0863">Zinc-finger</keyword>
<evidence type="ECO:0000256" key="12">
    <source>
        <dbReference type="HAMAP-Rule" id="MF_00974"/>
    </source>
</evidence>
<evidence type="ECO:0000256" key="5">
    <source>
        <dbReference type="ARBA" id="ARBA00022705"/>
    </source>
</evidence>
<dbReference type="HAMAP" id="MF_00974">
    <property type="entry name" value="DNA_primase_DnaG"/>
    <property type="match status" value="1"/>
</dbReference>
<evidence type="ECO:0000256" key="8">
    <source>
        <dbReference type="ARBA" id="ARBA00022833"/>
    </source>
</evidence>
<accession>A0A7X9FT94</accession>
<dbReference type="Pfam" id="PF13155">
    <property type="entry name" value="Toprim_2"/>
    <property type="match status" value="1"/>
</dbReference>
<keyword evidence="10 12" id="KW-0238">DNA-binding</keyword>
<keyword evidence="2 12" id="KW-0639">Primosome</keyword>
<dbReference type="EC" id="2.7.7.101" evidence="12"/>
<name>A0A7X9FT94_9DELT</name>
<comment type="cofactor">
    <cofactor evidence="12 13 14">
        <name>Zn(2+)</name>
        <dbReference type="ChEBI" id="CHEBI:29105"/>
    </cofactor>
    <text evidence="12 13 14">Binds 1 zinc ion per monomer.</text>
</comment>
<organism evidence="16 17">
    <name type="scientific">SAR324 cluster bacterium</name>
    <dbReference type="NCBI Taxonomy" id="2024889"/>
    <lineage>
        <taxon>Bacteria</taxon>
        <taxon>Deltaproteobacteria</taxon>
        <taxon>SAR324 cluster</taxon>
    </lineage>
</organism>
<dbReference type="InterPro" id="IPR050219">
    <property type="entry name" value="DnaG_primase"/>
</dbReference>
<dbReference type="PIRSF" id="PIRSF002811">
    <property type="entry name" value="DnaG"/>
    <property type="match status" value="1"/>
</dbReference>
<keyword evidence="9" id="KW-0460">Magnesium</keyword>
<dbReference type="PROSITE" id="PS50880">
    <property type="entry name" value="TOPRIM"/>
    <property type="match status" value="1"/>
</dbReference>
<dbReference type="Gene3D" id="3.40.1360.10">
    <property type="match status" value="1"/>
</dbReference>
<evidence type="ECO:0000259" key="15">
    <source>
        <dbReference type="PROSITE" id="PS50880"/>
    </source>
</evidence>
<dbReference type="Pfam" id="PF08275">
    <property type="entry name" value="DNAG_N"/>
    <property type="match status" value="1"/>
</dbReference>
<dbReference type="Gene3D" id="3.90.980.10">
    <property type="entry name" value="DNA primase, catalytic core, N-terminal domain"/>
    <property type="match status" value="1"/>
</dbReference>
<comment type="domain">
    <text evidence="12">Contains an N-terminal zinc-binding domain, a central core domain that contains the primase activity, and a C-terminal DnaB-binding domain.</text>
</comment>
<dbReference type="Proteomes" id="UP000524246">
    <property type="component" value="Unassembled WGS sequence"/>
</dbReference>
<dbReference type="SMART" id="SM00493">
    <property type="entry name" value="TOPRIM"/>
    <property type="match status" value="1"/>
</dbReference>
<dbReference type="AlphaFoldDB" id="A0A7X9FT94"/>
<evidence type="ECO:0000256" key="10">
    <source>
        <dbReference type="ARBA" id="ARBA00023125"/>
    </source>
</evidence>
<comment type="subunit">
    <text evidence="12">Monomer. Interacts with DnaB.</text>
</comment>
<evidence type="ECO:0000256" key="4">
    <source>
        <dbReference type="ARBA" id="ARBA00022695"/>
    </source>
</evidence>
<dbReference type="InterPro" id="IPR036977">
    <property type="entry name" value="DNA_primase_Znf_CHC2"/>
</dbReference>
<evidence type="ECO:0000256" key="2">
    <source>
        <dbReference type="ARBA" id="ARBA00022515"/>
    </source>
</evidence>
<keyword evidence="4 12" id="KW-0548">Nucleotidyltransferase</keyword>
<dbReference type="GO" id="GO:1990077">
    <property type="term" value="C:primosome complex"/>
    <property type="evidence" value="ECO:0007669"/>
    <property type="project" value="UniProtKB-KW"/>
</dbReference>
<dbReference type="GO" id="GO:0003677">
    <property type="term" value="F:DNA binding"/>
    <property type="evidence" value="ECO:0007669"/>
    <property type="project" value="UniProtKB-KW"/>
</dbReference>